<dbReference type="PANTHER" id="PTHR11895:SF151">
    <property type="entry name" value="GLUTAMYL-TRNA(GLN) AMIDOTRANSFERASE SUBUNIT A"/>
    <property type="match status" value="1"/>
</dbReference>
<feature type="domain" description="Amidase" evidence="2">
    <location>
        <begin position="23"/>
        <end position="421"/>
    </location>
</feature>
<comment type="caution">
    <text evidence="3">The sequence shown here is derived from an EMBL/GenBank/DDBJ whole genome shotgun (WGS) entry which is preliminary data.</text>
</comment>
<evidence type="ECO:0000259" key="2">
    <source>
        <dbReference type="Pfam" id="PF01425"/>
    </source>
</evidence>
<dbReference type="InterPro" id="IPR036928">
    <property type="entry name" value="AS_sf"/>
</dbReference>
<evidence type="ECO:0000313" key="3">
    <source>
        <dbReference type="EMBL" id="MDH6503855.1"/>
    </source>
</evidence>
<feature type="region of interest" description="Disordered" evidence="1">
    <location>
        <begin position="118"/>
        <end position="137"/>
    </location>
</feature>
<dbReference type="SUPFAM" id="SSF75304">
    <property type="entry name" value="Amidase signature (AS) enzymes"/>
    <property type="match status" value="1"/>
</dbReference>
<evidence type="ECO:0000313" key="4">
    <source>
        <dbReference type="Proteomes" id="UP001161160"/>
    </source>
</evidence>
<sequence length="433" mass="46094">MKKIPGLREACNKIQAGELTPHELLSQCCDQADLLEPSLHAFLVRGSLEDLAKEVKPGPLSGIPVGVKDIIATTQFPTTNGSPIYKGNIPKEDAPIIAKIRQLGGVIFGKTVTTEFAWRHPGPTTNPWNAEHTPGGSSSGSAASVAAGIVPLALGSQTQGSIVRPAAFCGVVGFKASFGAVTREGAHPLAGSLDHIGFFTRSVDDAALAFQLLKNDSLAEEDAIILPDLVLNEKTGIPLFATPRIAKIVTPHDHLLSAEQKQALDAAADRLRAAGAIVQELTLPTQYWDAIADMNLMMDCEAAQIHETHLKENKELLSQHIIDLADRGSKHSSEAYLAARAKQIELKQSIAAFFEQYDGFLSVPASGEAPKGLTSTGDPIFCALWSFLGMPAINLPFTKSGNGLPLGIQLIGQYQEDAKLLSIAKFAEIAFAK</sequence>
<dbReference type="PANTHER" id="PTHR11895">
    <property type="entry name" value="TRANSAMIDASE"/>
    <property type="match status" value="1"/>
</dbReference>
<dbReference type="AlphaFoldDB" id="A0AA43M8Y3"/>
<keyword evidence="4" id="KW-1185">Reference proteome</keyword>
<evidence type="ECO:0000256" key="1">
    <source>
        <dbReference type="SAM" id="MobiDB-lite"/>
    </source>
</evidence>
<dbReference type="RefSeq" id="WP_280756710.1">
    <property type="nucleotide sequence ID" value="NZ_JARXXW010000004.1"/>
</dbReference>
<gene>
    <name evidence="3" type="ORF">M2127_001159</name>
</gene>
<dbReference type="GO" id="GO:0003824">
    <property type="term" value="F:catalytic activity"/>
    <property type="evidence" value="ECO:0007669"/>
    <property type="project" value="InterPro"/>
</dbReference>
<dbReference type="InterPro" id="IPR000120">
    <property type="entry name" value="Amidase"/>
</dbReference>
<organism evidence="3 4">
    <name type="scientific">Polynucleobacter sphagniphilus</name>
    <dbReference type="NCBI Taxonomy" id="1743169"/>
    <lineage>
        <taxon>Bacteria</taxon>
        <taxon>Pseudomonadati</taxon>
        <taxon>Pseudomonadota</taxon>
        <taxon>Betaproteobacteria</taxon>
        <taxon>Burkholderiales</taxon>
        <taxon>Burkholderiaceae</taxon>
        <taxon>Polynucleobacter</taxon>
    </lineage>
</organism>
<name>A0AA43M8Y3_9BURK</name>
<reference evidence="3" key="1">
    <citation type="submission" date="2023-04" db="EMBL/GenBank/DDBJ databases">
        <title>Genome Encyclopedia of Bacteria and Archaea VI: Functional Genomics of Type Strains.</title>
        <authorList>
            <person name="Whitman W."/>
        </authorList>
    </citation>
    <scope>NUCLEOTIDE SEQUENCE</scope>
    <source>
        <strain evidence="3">Enz.4-51</strain>
    </source>
</reference>
<protein>
    <submittedName>
        <fullName evidence="3">Asp-tRNA(Asn)/Glu-tRNA(Gln) amidotransferase A subunit family amidase</fullName>
    </submittedName>
</protein>
<accession>A0AA43M8Y3</accession>
<dbReference type="InterPro" id="IPR023631">
    <property type="entry name" value="Amidase_dom"/>
</dbReference>
<dbReference type="Proteomes" id="UP001161160">
    <property type="component" value="Unassembled WGS sequence"/>
</dbReference>
<proteinExistence type="predicted"/>
<dbReference type="EMBL" id="JARXYA010000005">
    <property type="protein sequence ID" value="MDH6503855.1"/>
    <property type="molecule type" value="Genomic_DNA"/>
</dbReference>
<dbReference type="Pfam" id="PF01425">
    <property type="entry name" value="Amidase"/>
    <property type="match status" value="1"/>
</dbReference>
<dbReference type="Gene3D" id="3.90.1300.10">
    <property type="entry name" value="Amidase signature (AS) domain"/>
    <property type="match status" value="1"/>
</dbReference>